<sequence>MWLFILGNIRFSKICATSHKFKKDMFKDIAAWFGFSLSHSQARNEGWVVDDFKKFCLDSLVLLAIAHVDPSMADYHPDWHEYVASEIRSPLGHEKSDKTSAKQFREEWMAIVGIIRSNFLAKQAASSPNPHLLEARNAFIDTRAEWDSEKGSLYVKEML</sequence>
<accession>A0ABD3GM36</accession>
<dbReference type="Proteomes" id="UP001633002">
    <property type="component" value="Unassembled WGS sequence"/>
</dbReference>
<dbReference type="EMBL" id="JBJQOH010000007">
    <property type="protein sequence ID" value="KAL3679222.1"/>
    <property type="molecule type" value="Genomic_DNA"/>
</dbReference>
<proteinExistence type="predicted"/>
<gene>
    <name evidence="1" type="ORF">R1sor_022178</name>
</gene>
<name>A0ABD3GM36_9MARC</name>
<organism evidence="1 2">
    <name type="scientific">Riccia sorocarpa</name>
    <dbReference type="NCBI Taxonomy" id="122646"/>
    <lineage>
        <taxon>Eukaryota</taxon>
        <taxon>Viridiplantae</taxon>
        <taxon>Streptophyta</taxon>
        <taxon>Embryophyta</taxon>
        <taxon>Marchantiophyta</taxon>
        <taxon>Marchantiopsida</taxon>
        <taxon>Marchantiidae</taxon>
        <taxon>Marchantiales</taxon>
        <taxon>Ricciaceae</taxon>
        <taxon>Riccia</taxon>
    </lineage>
</organism>
<dbReference type="AlphaFoldDB" id="A0ABD3GM36"/>
<evidence type="ECO:0000313" key="2">
    <source>
        <dbReference type="Proteomes" id="UP001633002"/>
    </source>
</evidence>
<reference evidence="1 2" key="1">
    <citation type="submission" date="2024-09" db="EMBL/GenBank/DDBJ databases">
        <title>Chromosome-scale assembly of Riccia sorocarpa.</title>
        <authorList>
            <person name="Paukszto L."/>
        </authorList>
    </citation>
    <scope>NUCLEOTIDE SEQUENCE [LARGE SCALE GENOMIC DNA]</scope>
    <source>
        <strain evidence="1">LP-2024</strain>
        <tissue evidence="1">Aerial parts of the thallus</tissue>
    </source>
</reference>
<keyword evidence="2" id="KW-1185">Reference proteome</keyword>
<protein>
    <submittedName>
        <fullName evidence="1">Uncharacterized protein</fullName>
    </submittedName>
</protein>
<evidence type="ECO:0000313" key="1">
    <source>
        <dbReference type="EMBL" id="KAL3679222.1"/>
    </source>
</evidence>
<comment type="caution">
    <text evidence="1">The sequence shown here is derived from an EMBL/GenBank/DDBJ whole genome shotgun (WGS) entry which is preliminary data.</text>
</comment>